<gene>
    <name evidence="2" type="ORF">GUJ93_ZPchr0013g38030</name>
</gene>
<evidence type="ECO:0000313" key="3">
    <source>
        <dbReference type="Proteomes" id="UP000729402"/>
    </source>
</evidence>
<feature type="compositionally biased region" description="Basic and acidic residues" evidence="1">
    <location>
        <begin position="49"/>
        <end position="69"/>
    </location>
</feature>
<dbReference type="AlphaFoldDB" id="A0A8J5X2G4"/>
<proteinExistence type="predicted"/>
<name>A0A8J5X2G4_ZIZPA</name>
<reference evidence="2" key="1">
    <citation type="journal article" date="2021" name="bioRxiv">
        <title>Whole Genome Assembly and Annotation of Northern Wild Rice, Zizania palustris L., Supports a Whole Genome Duplication in the Zizania Genus.</title>
        <authorList>
            <person name="Haas M."/>
            <person name="Kono T."/>
            <person name="Macchietto M."/>
            <person name="Millas R."/>
            <person name="McGilp L."/>
            <person name="Shao M."/>
            <person name="Duquette J."/>
            <person name="Hirsch C.N."/>
            <person name="Kimball J."/>
        </authorList>
    </citation>
    <scope>NUCLEOTIDE SEQUENCE</scope>
    <source>
        <tissue evidence="2">Fresh leaf tissue</tissue>
    </source>
</reference>
<protein>
    <submittedName>
        <fullName evidence="2">Uncharacterized protein</fullName>
    </submittedName>
</protein>
<keyword evidence="3" id="KW-1185">Reference proteome</keyword>
<dbReference type="EMBL" id="JAAALK010000079">
    <property type="protein sequence ID" value="KAG8100731.1"/>
    <property type="molecule type" value="Genomic_DNA"/>
</dbReference>
<evidence type="ECO:0000256" key="1">
    <source>
        <dbReference type="SAM" id="MobiDB-lite"/>
    </source>
</evidence>
<feature type="region of interest" description="Disordered" evidence="1">
    <location>
        <begin position="1"/>
        <end position="70"/>
    </location>
</feature>
<dbReference type="Proteomes" id="UP000729402">
    <property type="component" value="Unassembled WGS sequence"/>
</dbReference>
<sequence length="91" mass="10303">MKPEAMSSPGWEFRVLSSRRRARRSGERPSGSRRSFEDNPEDGFGKSPEWGHAEPTEGRQRPFKGEARVRSVARPRRYTIIIGTVATSLSD</sequence>
<evidence type="ECO:0000313" key="2">
    <source>
        <dbReference type="EMBL" id="KAG8100731.1"/>
    </source>
</evidence>
<accession>A0A8J5X2G4</accession>
<comment type="caution">
    <text evidence="2">The sequence shown here is derived from an EMBL/GenBank/DDBJ whole genome shotgun (WGS) entry which is preliminary data.</text>
</comment>
<organism evidence="2 3">
    <name type="scientific">Zizania palustris</name>
    <name type="common">Northern wild rice</name>
    <dbReference type="NCBI Taxonomy" id="103762"/>
    <lineage>
        <taxon>Eukaryota</taxon>
        <taxon>Viridiplantae</taxon>
        <taxon>Streptophyta</taxon>
        <taxon>Embryophyta</taxon>
        <taxon>Tracheophyta</taxon>
        <taxon>Spermatophyta</taxon>
        <taxon>Magnoliopsida</taxon>
        <taxon>Liliopsida</taxon>
        <taxon>Poales</taxon>
        <taxon>Poaceae</taxon>
        <taxon>BOP clade</taxon>
        <taxon>Oryzoideae</taxon>
        <taxon>Oryzeae</taxon>
        <taxon>Zizaniinae</taxon>
        <taxon>Zizania</taxon>
    </lineage>
</organism>
<reference evidence="2" key="2">
    <citation type="submission" date="2021-02" db="EMBL/GenBank/DDBJ databases">
        <authorList>
            <person name="Kimball J.A."/>
            <person name="Haas M.W."/>
            <person name="Macchietto M."/>
            <person name="Kono T."/>
            <person name="Duquette J."/>
            <person name="Shao M."/>
        </authorList>
    </citation>
    <scope>NUCLEOTIDE SEQUENCE</scope>
    <source>
        <tissue evidence="2">Fresh leaf tissue</tissue>
    </source>
</reference>